<evidence type="ECO:0000313" key="3">
    <source>
        <dbReference type="EMBL" id="AWM14261.1"/>
    </source>
</evidence>
<dbReference type="InterPro" id="IPR044023">
    <property type="entry name" value="Ig_7"/>
</dbReference>
<dbReference type="Gene3D" id="2.60.120.200">
    <property type="match status" value="1"/>
</dbReference>
<evidence type="ECO:0000259" key="1">
    <source>
        <dbReference type="Pfam" id="PF19081"/>
    </source>
</evidence>
<dbReference type="Proteomes" id="UP000245429">
    <property type="component" value="Chromosome"/>
</dbReference>
<proteinExistence type="predicted"/>
<name>A0A2U8QW48_9FLAO</name>
<dbReference type="Pfam" id="PF19081">
    <property type="entry name" value="Ig_7"/>
    <property type="match status" value="1"/>
</dbReference>
<feature type="domain" description="GEVED" evidence="2">
    <location>
        <begin position="331"/>
        <end position="425"/>
    </location>
</feature>
<reference evidence="3 4" key="1">
    <citation type="submission" date="2018-05" db="EMBL/GenBank/DDBJ databases">
        <title>Flavobacterium sp. MEBiC07310.</title>
        <authorList>
            <person name="Baek K."/>
        </authorList>
    </citation>
    <scope>NUCLEOTIDE SEQUENCE [LARGE SCALE GENOMIC DNA]</scope>
    <source>
        <strain evidence="3 4">MEBiC07310</strain>
    </source>
</reference>
<keyword evidence="4" id="KW-1185">Reference proteome</keyword>
<dbReference type="InterPro" id="IPR045474">
    <property type="entry name" value="GEVED"/>
</dbReference>
<protein>
    <submittedName>
        <fullName evidence="3">Uncharacterized protein</fullName>
    </submittedName>
</protein>
<evidence type="ECO:0000313" key="4">
    <source>
        <dbReference type="Proteomes" id="UP000245429"/>
    </source>
</evidence>
<evidence type="ECO:0000259" key="2">
    <source>
        <dbReference type="Pfam" id="PF20009"/>
    </source>
</evidence>
<sequence length="1379" mass="149904">MTNVTYAGINNNSGNVGVNAENTFYSYCNTASVTQGQTNTISITGRTYGANTFHIRAYFDWNQDGDFNDSDESYYVGVINATTDTQTTVSAPIATPITALTGTTRMRVIYQFSSDPSNPCSATSNYGQVEDYDVTIAAAPSCTTPTAQPTGLVLTPSGTSISGSFTAASPAPDSYLVVFNTTGTVPTPVDNTAYTIGNSINGSIVADNDSNTTFTIGGLDINTQYYVFVFSFNGICLNGPLYYTPSPLSGNTTTTSTLPTYCTPSTTNTITTRYIDDVSFLGTLNDTFNLNNGTNAGTPGYQDFTSLTPYTIQAQGEGVNVSVEANSRGRWKAWVDWNKDGDFADANEEVYDSNAATLTTTFGFVIPPTTIPGNYRIRIRIYNSFYGPPGNPTESYSYDFDSCETFDYNSSIGAYEYGEAEDYLFTVISSCGAYITSVTNGTICGSGTVDLSVTGSTGTTEYRWYANETGGTPIATTASGSWTTPSISSTTSYWVTAYNGSCESLVRTEVIANINPLPTLTFTPNNPQVCGENEIISLTASGDTEVVYLIDEDFESGGLGVFNNSFLVSNAAVNSQTAWQNHTSTYIPNGQTWYPAVSSGFGPNHFAFVTSDIGMNGGSYYTVDNVLVSPTVDSSTFLDLSLTFRMYYSRYFPDGNTTYDSIEYMQVQVSTNGGTSWNTVNGNIITDQGIGTRFADLNYDLSAYINQPNLKIRIRYYTSSWCDGAAVDDIKLFGTRPLNTAFDWVSALPIDAYQDAACTVSYTSGTPAVTVYIKPTLAQLEQSSYTFTVSAVLSNGCYASNDITITNNSKIWKGINGTNWSDSNNWSPVGVPTIDNCVIIPDTAIIDGSNYDAFAKNLTVKSTGDLDNLTNNTITVKEWVNVEAGGMFNLENASSLVQIDNIANTGDISMKRDVMIRKLDYVYWGSPVANFGLNNVSPGTIGSKYKWLPTIVSNLNGFGNWSLTSENMVTGKGYIVRGPDNYTTSLQNFTADFTGVPNNGDLTSPIERGAYDGADYSTGVSTTLATKDDDNWNLLGNPYPSALNANSFLAVNTNIAGFIKLWTHGTLPSSSTVDPFYQNYVQNYTVADYVTYNYLGASTPTFDGNIAAGQGFFVLMNHSGTAQSENVTFNNSMRSNSYRNDLFYRTTNNTASNIENKSRIWLDIVAPNNTASRTLVGYADNATNNIDRLYDAMALGVKTNFEIYSLCNNQRFSIQGRAPFNDQDTIPLGIKVNQNGIYSIAISTVDGLFTNNSQDIFLEDLTLGVIHDLRSAPYSFTSNSGTFDNRFVLRYTDPSQTLNTDTFSSDSLKVYANETIIIESDQEVRSVMIYDVLGKLLYSHNEFSDRQNISINSLSKSYSAIIVIVEIDDNSKATKKIIF</sequence>
<dbReference type="KEGG" id="fse:DI487_10615"/>
<dbReference type="Pfam" id="PF20009">
    <property type="entry name" value="GEVED"/>
    <property type="match status" value="2"/>
</dbReference>
<dbReference type="OrthoDB" id="1652165at2"/>
<feature type="domain" description="Ig-like" evidence="1">
    <location>
        <begin position="438"/>
        <end position="516"/>
    </location>
</feature>
<gene>
    <name evidence="3" type="ORF">DI487_10615</name>
</gene>
<accession>A0A2U8QW48</accession>
<organism evidence="3 4">
    <name type="scientific">Flavobacterium sediminis</name>
    <dbReference type="NCBI Taxonomy" id="2201181"/>
    <lineage>
        <taxon>Bacteria</taxon>
        <taxon>Pseudomonadati</taxon>
        <taxon>Bacteroidota</taxon>
        <taxon>Flavobacteriia</taxon>
        <taxon>Flavobacteriales</taxon>
        <taxon>Flavobacteriaceae</taxon>
        <taxon>Flavobacterium</taxon>
    </lineage>
</organism>
<dbReference type="EMBL" id="CP029463">
    <property type="protein sequence ID" value="AWM14261.1"/>
    <property type="molecule type" value="Genomic_DNA"/>
</dbReference>
<feature type="domain" description="GEVED" evidence="2">
    <location>
        <begin position="55"/>
        <end position="135"/>
    </location>
</feature>
<dbReference type="RefSeq" id="WP_109569621.1">
    <property type="nucleotide sequence ID" value="NZ_CP029463.1"/>
</dbReference>